<evidence type="ECO:0000259" key="5">
    <source>
        <dbReference type="PROSITE" id="PS50076"/>
    </source>
</evidence>
<proteinExistence type="inferred from homology"/>
<feature type="domain" description="J" evidence="5">
    <location>
        <begin position="6"/>
        <end position="78"/>
    </location>
</feature>
<dbReference type="EMBL" id="PRLP01000055">
    <property type="protein sequence ID" value="PPC76197.1"/>
    <property type="molecule type" value="Genomic_DNA"/>
</dbReference>
<dbReference type="SUPFAM" id="SSF47144">
    <property type="entry name" value="HSC20 (HSCB), C-terminal oligomerisation domain"/>
    <property type="match status" value="1"/>
</dbReference>
<dbReference type="Pfam" id="PF07743">
    <property type="entry name" value="HSCB_C"/>
    <property type="match status" value="1"/>
</dbReference>
<evidence type="ECO:0000256" key="4">
    <source>
        <dbReference type="HAMAP-Rule" id="MF_00682"/>
    </source>
</evidence>
<dbReference type="Gene3D" id="1.10.287.110">
    <property type="entry name" value="DnaJ domain"/>
    <property type="match status" value="1"/>
</dbReference>
<evidence type="ECO:0000313" key="7">
    <source>
        <dbReference type="Proteomes" id="UP000238196"/>
    </source>
</evidence>
<keyword evidence="2 4" id="KW-0143">Chaperone</keyword>
<dbReference type="Proteomes" id="UP000238196">
    <property type="component" value="Unassembled WGS sequence"/>
</dbReference>
<dbReference type="SUPFAM" id="SSF46565">
    <property type="entry name" value="Chaperone J-domain"/>
    <property type="match status" value="1"/>
</dbReference>
<dbReference type="NCBIfam" id="TIGR00714">
    <property type="entry name" value="hscB"/>
    <property type="match status" value="1"/>
</dbReference>
<comment type="caution">
    <text evidence="6">The sequence shown here is derived from an EMBL/GenBank/DDBJ whole genome shotgun (WGS) entry which is preliminary data.</text>
</comment>
<dbReference type="SMART" id="SM00271">
    <property type="entry name" value="DnaJ"/>
    <property type="match status" value="1"/>
</dbReference>
<dbReference type="GO" id="GO:0051087">
    <property type="term" value="F:protein-folding chaperone binding"/>
    <property type="evidence" value="ECO:0007669"/>
    <property type="project" value="InterPro"/>
</dbReference>
<dbReference type="AlphaFoldDB" id="A0A2S5KMW8"/>
<protein>
    <recommendedName>
        <fullName evidence="4">Co-chaperone protein HscB homolog</fullName>
    </recommendedName>
</protein>
<dbReference type="Gene3D" id="1.20.1280.20">
    <property type="entry name" value="HscB, C-terminal domain"/>
    <property type="match status" value="1"/>
</dbReference>
<dbReference type="GO" id="GO:0001671">
    <property type="term" value="F:ATPase activator activity"/>
    <property type="evidence" value="ECO:0007669"/>
    <property type="project" value="InterPro"/>
</dbReference>
<dbReference type="InterPro" id="IPR036386">
    <property type="entry name" value="HscB_C_sf"/>
</dbReference>
<organism evidence="6 7">
    <name type="scientific">Proteobacteria bacterium 228</name>
    <dbReference type="NCBI Taxonomy" id="2083153"/>
    <lineage>
        <taxon>Bacteria</taxon>
        <taxon>Pseudomonadati</taxon>
        <taxon>Pseudomonadota</taxon>
    </lineage>
</organism>
<dbReference type="PANTHER" id="PTHR14021">
    <property type="entry name" value="IRON-SULFUR CLUSTER CO-CHAPERONE PROTEIN HSCB"/>
    <property type="match status" value="1"/>
</dbReference>
<dbReference type="GO" id="GO:0051259">
    <property type="term" value="P:protein complex oligomerization"/>
    <property type="evidence" value="ECO:0007669"/>
    <property type="project" value="InterPro"/>
</dbReference>
<accession>A0A2S5KMW8</accession>
<dbReference type="InterPro" id="IPR009073">
    <property type="entry name" value="HscB_oligo_C"/>
</dbReference>
<dbReference type="GO" id="GO:0006457">
    <property type="term" value="P:protein folding"/>
    <property type="evidence" value="ECO:0007669"/>
    <property type="project" value="UniProtKB-UniRule"/>
</dbReference>
<evidence type="ECO:0000256" key="2">
    <source>
        <dbReference type="ARBA" id="ARBA00023186"/>
    </source>
</evidence>
<comment type="function">
    <text evidence="3 4">Co-chaperone involved in the maturation of iron-sulfur cluster-containing proteins. Seems to help targeting proteins to be folded toward HscA.</text>
</comment>
<comment type="subunit">
    <text evidence="4">Interacts with HscA and stimulates its ATPase activity.</text>
</comment>
<name>A0A2S5KMW8_9PROT</name>
<dbReference type="InterPro" id="IPR004640">
    <property type="entry name" value="HscB"/>
</dbReference>
<gene>
    <name evidence="4 6" type="primary">hscB</name>
    <name evidence="6" type="ORF">C4K68_16295</name>
</gene>
<dbReference type="InterPro" id="IPR001623">
    <property type="entry name" value="DnaJ_domain"/>
</dbReference>
<dbReference type="PROSITE" id="PS50076">
    <property type="entry name" value="DNAJ_2"/>
    <property type="match status" value="1"/>
</dbReference>
<comment type="similarity">
    <text evidence="1 4">Belongs to the HscB family.</text>
</comment>
<dbReference type="PANTHER" id="PTHR14021:SF15">
    <property type="entry name" value="IRON-SULFUR CLUSTER CO-CHAPERONE PROTEIN HSCB"/>
    <property type="match status" value="1"/>
</dbReference>
<evidence type="ECO:0000256" key="3">
    <source>
        <dbReference type="ARBA" id="ARBA00025596"/>
    </source>
</evidence>
<evidence type="ECO:0000256" key="1">
    <source>
        <dbReference type="ARBA" id="ARBA00010476"/>
    </source>
</evidence>
<evidence type="ECO:0000313" key="6">
    <source>
        <dbReference type="EMBL" id="PPC76197.1"/>
    </source>
</evidence>
<dbReference type="GO" id="GO:0044571">
    <property type="term" value="P:[2Fe-2S] cluster assembly"/>
    <property type="evidence" value="ECO:0007669"/>
    <property type="project" value="InterPro"/>
</dbReference>
<dbReference type="InterPro" id="IPR036869">
    <property type="entry name" value="J_dom_sf"/>
</dbReference>
<dbReference type="GO" id="GO:1990230">
    <property type="term" value="C:iron-sulfur cluster transfer complex"/>
    <property type="evidence" value="ECO:0007669"/>
    <property type="project" value="TreeGrafter"/>
</dbReference>
<dbReference type="HAMAP" id="MF_00682">
    <property type="entry name" value="HscB"/>
    <property type="match status" value="1"/>
</dbReference>
<dbReference type="OrthoDB" id="287587at2"/>
<reference evidence="6 7" key="1">
    <citation type="submission" date="2018-02" db="EMBL/GenBank/DDBJ databases">
        <title>novel marine gammaproteobacteria from coastal saline agro ecosystem.</title>
        <authorList>
            <person name="Krishnan R."/>
            <person name="Ramesh Kumar N."/>
        </authorList>
    </citation>
    <scope>NUCLEOTIDE SEQUENCE [LARGE SCALE GENOMIC DNA]</scope>
    <source>
        <strain evidence="6 7">228</strain>
    </source>
</reference>
<sequence>MDFRQNYFELFGLPLSFAVDQVVLQQRYQELQKSLHPDRHAAASSQQQRMALQYATYVNEGLATLKSPLKRSGYLLQLAGLDVRSEANTTKDVNFLMQQMEWREALQEASAATDPFAVLNGVRDEVGQARDGLYQRFVSAWQQGDADSLAKAHEYHRQLQFMHKLLDEVDAMEERLDD</sequence>